<keyword evidence="2" id="KW-1185">Reference proteome</keyword>
<accession>A0A4R3MSM3</accession>
<protein>
    <submittedName>
        <fullName evidence="1">Putative transglutaminase-like cysteine proteinase</fullName>
    </submittedName>
</protein>
<reference evidence="1 2" key="1">
    <citation type="submission" date="2019-03" db="EMBL/GenBank/DDBJ databases">
        <title>Genomic Encyclopedia of Type Strains, Phase IV (KMG-IV): sequencing the most valuable type-strain genomes for metagenomic binning, comparative biology and taxonomic classification.</title>
        <authorList>
            <person name="Goeker M."/>
        </authorList>
    </citation>
    <scope>NUCLEOTIDE SEQUENCE [LARGE SCALE GENOMIC DNA]</scope>
    <source>
        <strain evidence="1 2">DSM 13587</strain>
    </source>
</reference>
<proteinExistence type="predicted"/>
<dbReference type="OrthoDB" id="5401788at2"/>
<gene>
    <name evidence="1" type="ORF">EDC35_11240</name>
</gene>
<organism evidence="1 2">
    <name type="scientific">Thiobaca trueperi</name>
    <dbReference type="NCBI Taxonomy" id="127458"/>
    <lineage>
        <taxon>Bacteria</taxon>
        <taxon>Pseudomonadati</taxon>
        <taxon>Pseudomonadota</taxon>
        <taxon>Gammaproteobacteria</taxon>
        <taxon>Chromatiales</taxon>
        <taxon>Chromatiaceae</taxon>
        <taxon>Thiobaca</taxon>
    </lineage>
</organism>
<dbReference type="PANTHER" id="PTHR39327:SF1">
    <property type="entry name" value="BLR5470 PROTEIN"/>
    <property type="match status" value="1"/>
</dbReference>
<dbReference type="EMBL" id="SMAO01000012">
    <property type="protein sequence ID" value="TCT18717.1"/>
    <property type="molecule type" value="Genomic_DNA"/>
</dbReference>
<comment type="caution">
    <text evidence="1">The sequence shown here is derived from an EMBL/GenBank/DDBJ whole genome shotgun (WGS) entry which is preliminary data.</text>
</comment>
<dbReference type="AlphaFoldDB" id="A0A4R3MSM3"/>
<dbReference type="Pfam" id="PF06035">
    <property type="entry name" value="Peptidase_C93"/>
    <property type="match status" value="1"/>
</dbReference>
<evidence type="ECO:0000313" key="1">
    <source>
        <dbReference type="EMBL" id="TCT18717.1"/>
    </source>
</evidence>
<dbReference type="RefSeq" id="WP_132978550.1">
    <property type="nucleotide sequence ID" value="NZ_SMAO01000012.1"/>
</dbReference>
<dbReference type="Proteomes" id="UP000295717">
    <property type="component" value="Unassembled WGS sequence"/>
</dbReference>
<sequence>MTFQFRLVLHWCRLALTIAFAISGLIIITPAAADFASGTIFGQTGKRFTNFKPIPQWTTLLKRYRDEEGRDQTCRTGQRGNCPYTEWTNLIARLQNKDRTTQIEEVNRFANNWRYVTDPINWGKEDYWATPGEFFAKAGDCEDYAIVKFMSLRALGFDNDELRLVAVMDLNLNIGHVVTLVDQGGRALLLDNQIKRVIPADSVRHYKPVFSAHENAWWLYK</sequence>
<dbReference type="InterPro" id="IPR010319">
    <property type="entry name" value="Transglutaminase-like_Cys_pept"/>
</dbReference>
<dbReference type="Gene3D" id="3.10.620.30">
    <property type="match status" value="1"/>
</dbReference>
<dbReference type="PANTHER" id="PTHR39327">
    <property type="match status" value="1"/>
</dbReference>
<name>A0A4R3MSM3_9GAMM</name>
<evidence type="ECO:0000313" key="2">
    <source>
        <dbReference type="Proteomes" id="UP000295717"/>
    </source>
</evidence>